<name>A0A383V300_BLUHO</name>
<dbReference type="Proteomes" id="UP000275772">
    <property type="component" value="Unassembled WGS sequence"/>
</dbReference>
<keyword evidence="3" id="KW-0813">Transport</keyword>
<evidence type="ECO:0000256" key="6">
    <source>
        <dbReference type="ARBA" id="ARBA00023136"/>
    </source>
</evidence>
<evidence type="ECO:0000256" key="3">
    <source>
        <dbReference type="ARBA" id="ARBA00022448"/>
    </source>
</evidence>
<protein>
    <recommendedName>
        <fullName evidence="10">Major facilitator superfamily (MFS) profile domain-containing protein</fullName>
    </recommendedName>
</protein>
<dbReference type="InterPro" id="IPR050814">
    <property type="entry name" value="Myo-inositol_Transporter"/>
</dbReference>
<dbReference type="PANTHER" id="PTHR48020">
    <property type="entry name" value="PROTON MYO-INOSITOL COTRANSPORTER"/>
    <property type="match status" value="1"/>
</dbReference>
<dbReference type="AlphaFoldDB" id="A0A383V300"/>
<dbReference type="Gene3D" id="1.20.1250.20">
    <property type="entry name" value="MFS general substrate transporter like domains"/>
    <property type="match status" value="2"/>
</dbReference>
<evidence type="ECO:0000256" key="7">
    <source>
        <dbReference type="SAM" id="Phobius"/>
    </source>
</evidence>
<evidence type="ECO:0008006" key="10">
    <source>
        <dbReference type="Google" id="ProtNLM"/>
    </source>
</evidence>
<sequence>MVRSSQLVGNSAIKCQFHKALLRAEQNRVKSNDRREYAFNMVSFDKIREPLMSCERDILDEGSIIHEAYANETSREEDYLHHPAPFFQSLFSLLILTTSFSSLFTLLGSPLAGYLADIWGRKKVFLLADVVFPVGALIQAYSFTVVESIFGRAVIELAIGVASFMAPLYITKILPAPFRGKLVIVNVLFITIATIESLIMITMPEMPRWLVMSKRDDEAKIVLCKVYGARNNVNRIVYELTRNGWHRRMLIISCLLQASATLRIYMPSIFAIFEFESLTFTSLAVDSTNFLMTCVTFLIINRIGRHYIILYTITVIILRLLLCSLGSFFMSIPTFHFTSDSMSSTHIALSRVTPLLDIFSIILFLFPHSVRALGSGIITITNWTANFIFGLRFLLKMEFMSPTSTFITYAAFCVLG</sequence>
<dbReference type="Pfam" id="PF00083">
    <property type="entry name" value="Sugar_tr"/>
    <property type="match status" value="1"/>
</dbReference>
<dbReference type="GO" id="GO:0005366">
    <property type="term" value="F:myo-inositol:proton symporter activity"/>
    <property type="evidence" value="ECO:0007669"/>
    <property type="project" value="TreeGrafter"/>
</dbReference>
<gene>
    <name evidence="8" type="ORF">BLGHR1_16823</name>
</gene>
<proteinExistence type="inferred from homology"/>
<evidence type="ECO:0000256" key="1">
    <source>
        <dbReference type="ARBA" id="ARBA00004141"/>
    </source>
</evidence>
<keyword evidence="4 7" id="KW-0812">Transmembrane</keyword>
<feature type="transmembrane region" description="Helical" evidence="7">
    <location>
        <begin position="348"/>
        <end position="366"/>
    </location>
</feature>
<feature type="transmembrane region" description="Helical" evidence="7">
    <location>
        <begin position="149"/>
        <end position="170"/>
    </location>
</feature>
<dbReference type="SUPFAM" id="SSF103473">
    <property type="entry name" value="MFS general substrate transporter"/>
    <property type="match status" value="1"/>
</dbReference>
<evidence type="ECO:0000256" key="5">
    <source>
        <dbReference type="ARBA" id="ARBA00022989"/>
    </source>
</evidence>
<dbReference type="PANTHER" id="PTHR48020:SF12">
    <property type="entry name" value="PROTON MYO-INOSITOL COTRANSPORTER"/>
    <property type="match status" value="1"/>
</dbReference>
<evidence type="ECO:0000256" key="4">
    <source>
        <dbReference type="ARBA" id="ARBA00022692"/>
    </source>
</evidence>
<keyword evidence="5 7" id="KW-1133">Transmembrane helix</keyword>
<comment type="similarity">
    <text evidence="2">Belongs to the major facilitator superfamily. Sugar transporter (TC 2.A.1.1) family.</text>
</comment>
<accession>A0A383V300</accession>
<dbReference type="InterPro" id="IPR005828">
    <property type="entry name" value="MFS_sugar_transport-like"/>
</dbReference>
<dbReference type="InterPro" id="IPR005829">
    <property type="entry name" value="Sugar_transporter_CS"/>
</dbReference>
<organism evidence="8 9">
    <name type="scientific">Blumeria hordei</name>
    <name type="common">Barley powdery mildew</name>
    <name type="synonym">Blumeria graminis f. sp. hordei</name>
    <dbReference type="NCBI Taxonomy" id="2867405"/>
    <lineage>
        <taxon>Eukaryota</taxon>
        <taxon>Fungi</taxon>
        <taxon>Dikarya</taxon>
        <taxon>Ascomycota</taxon>
        <taxon>Pezizomycotina</taxon>
        <taxon>Leotiomycetes</taxon>
        <taxon>Erysiphales</taxon>
        <taxon>Erysiphaceae</taxon>
        <taxon>Blumeria</taxon>
    </lineage>
</organism>
<dbReference type="InterPro" id="IPR036259">
    <property type="entry name" value="MFS_trans_sf"/>
</dbReference>
<dbReference type="GO" id="GO:1904679">
    <property type="term" value="P:myo-inositol import across plasma membrane"/>
    <property type="evidence" value="ECO:0007669"/>
    <property type="project" value="TreeGrafter"/>
</dbReference>
<evidence type="ECO:0000313" key="9">
    <source>
        <dbReference type="Proteomes" id="UP000275772"/>
    </source>
</evidence>
<reference evidence="8 9" key="1">
    <citation type="submission" date="2017-11" db="EMBL/GenBank/DDBJ databases">
        <authorList>
            <person name="Kracher B."/>
        </authorList>
    </citation>
    <scope>NUCLEOTIDE SEQUENCE [LARGE SCALE GENOMIC DNA]</scope>
    <source>
        <strain evidence="8 9">RACE1</strain>
    </source>
</reference>
<dbReference type="PROSITE" id="PS00216">
    <property type="entry name" value="SUGAR_TRANSPORT_1"/>
    <property type="match status" value="1"/>
</dbReference>
<keyword evidence="6 7" id="KW-0472">Membrane</keyword>
<dbReference type="VEuPathDB" id="FungiDB:BLGHR1_16823"/>
<dbReference type="EMBL" id="UNSH01000086">
    <property type="protein sequence ID" value="SZF06020.1"/>
    <property type="molecule type" value="Genomic_DNA"/>
</dbReference>
<feature type="transmembrane region" description="Helical" evidence="7">
    <location>
        <begin position="372"/>
        <end position="395"/>
    </location>
</feature>
<feature type="transmembrane region" description="Helical" evidence="7">
    <location>
        <begin position="182"/>
        <end position="203"/>
    </location>
</feature>
<dbReference type="GO" id="GO:0016020">
    <property type="term" value="C:membrane"/>
    <property type="evidence" value="ECO:0007669"/>
    <property type="project" value="UniProtKB-SubCell"/>
</dbReference>
<feature type="transmembrane region" description="Helical" evidence="7">
    <location>
        <begin position="306"/>
        <end position="328"/>
    </location>
</feature>
<feature type="transmembrane region" description="Helical" evidence="7">
    <location>
        <begin position="124"/>
        <end position="143"/>
    </location>
</feature>
<evidence type="ECO:0000313" key="8">
    <source>
        <dbReference type="EMBL" id="SZF06020.1"/>
    </source>
</evidence>
<evidence type="ECO:0000256" key="2">
    <source>
        <dbReference type="ARBA" id="ARBA00010992"/>
    </source>
</evidence>
<comment type="subcellular location">
    <subcellularLocation>
        <location evidence="1">Membrane</location>
        <topology evidence="1">Multi-pass membrane protein</topology>
    </subcellularLocation>
</comment>
<feature type="transmembrane region" description="Helical" evidence="7">
    <location>
        <begin position="278"/>
        <end position="300"/>
    </location>
</feature>
<feature type="transmembrane region" description="Helical" evidence="7">
    <location>
        <begin position="90"/>
        <end position="112"/>
    </location>
</feature>